<evidence type="ECO:0008006" key="2">
    <source>
        <dbReference type="Google" id="ProtNLM"/>
    </source>
</evidence>
<dbReference type="PANTHER" id="PTHR46238:SF8">
    <property type="entry name" value="ENDONUCLEASE_EXONUCLEASE_PHOSPHATASE DOMAIN-CONTAINING PROTEIN"/>
    <property type="match status" value="1"/>
</dbReference>
<organism evidence="1">
    <name type="scientific">Cacopsylla melanoneura</name>
    <dbReference type="NCBI Taxonomy" id="428564"/>
    <lineage>
        <taxon>Eukaryota</taxon>
        <taxon>Metazoa</taxon>
        <taxon>Ecdysozoa</taxon>
        <taxon>Arthropoda</taxon>
        <taxon>Hexapoda</taxon>
        <taxon>Insecta</taxon>
        <taxon>Pterygota</taxon>
        <taxon>Neoptera</taxon>
        <taxon>Paraneoptera</taxon>
        <taxon>Hemiptera</taxon>
        <taxon>Sternorrhyncha</taxon>
        <taxon>Psylloidea</taxon>
        <taxon>Psyllidae</taxon>
        <taxon>Psyllinae</taxon>
        <taxon>Cacopsylla</taxon>
    </lineage>
</organism>
<sequence length="157" mass="19130">MLWTNSSIWDQWLTRKENWIVRLLIEWLLHGWTGVLCDKRMNLKMKGKVYKTVVRPAMMYGAETWAMKKIHEKRLEVAEMRMLRWSCGVTRMDRIRNEVIRNKLRVTEVTKKIQERRMQWYGHVMRRDEDYVGKRVRRMEGAGRRARGIDRRYGSTV</sequence>
<reference evidence="1" key="1">
    <citation type="submission" date="2021-05" db="EMBL/GenBank/DDBJ databases">
        <authorList>
            <person name="Alioto T."/>
            <person name="Alioto T."/>
            <person name="Gomez Garrido J."/>
        </authorList>
    </citation>
    <scope>NUCLEOTIDE SEQUENCE</scope>
</reference>
<accession>A0A8D9A949</accession>
<dbReference type="AlphaFoldDB" id="A0A8D9A949"/>
<name>A0A8D9A949_9HEMI</name>
<proteinExistence type="predicted"/>
<dbReference type="EMBL" id="HBUF01560356">
    <property type="protein sequence ID" value="CAG6762034.1"/>
    <property type="molecule type" value="Transcribed_RNA"/>
</dbReference>
<protein>
    <recommendedName>
        <fullName evidence="2">Endonuclease-reverse transcriptase</fullName>
    </recommendedName>
</protein>
<dbReference type="PANTHER" id="PTHR46238">
    <property type="entry name" value="REVERSE TRANSCRIPTASE DOMAIN-CONTAINING PROTEIN"/>
    <property type="match status" value="1"/>
</dbReference>
<dbReference type="EMBL" id="HBUF01560360">
    <property type="protein sequence ID" value="CAG6762045.1"/>
    <property type="molecule type" value="Transcribed_RNA"/>
</dbReference>
<evidence type="ECO:0000313" key="1">
    <source>
        <dbReference type="EMBL" id="CAG6762034.1"/>
    </source>
</evidence>